<dbReference type="Gene3D" id="1.10.510.10">
    <property type="entry name" value="Transferase(Phosphotransferase) domain 1"/>
    <property type="match status" value="1"/>
</dbReference>
<evidence type="ECO:0000256" key="5">
    <source>
        <dbReference type="ARBA" id="ARBA00022729"/>
    </source>
</evidence>
<accession>A0AAV6WE37</accession>
<evidence type="ECO:0000313" key="16">
    <source>
        <dbReference type="Proteomes" id="UP000826271"/>
    </source>
</evidence>
<dbReference type="FunFam" id="3.30.200.20:FF:000039">
    <property type="entry name" value="receptor-like protein kinase FERONIA"/>
    <property type="match status" value="1"/>
</dbReference>
<keyword evidence="9 13" id="KW-1133">Transmembrane helix</keyword>
<dbReference type="AlphaFoldDB" id="A0AAV6WE37"/>
<comment type="subcellular location">
    <subcellularLocation>
        <location evidence="1">Membrane</location>
        <topology evidence="1">Single-pass membrane protein</topology>
    </subcellularLocation>
</comment>
<dbReference type="InterPro" id="IPR032872">
    <property type="entry name" value="WAK_assoc_C"/>
</dbReference>
<keyword evidence="5" id="KW-0732">Signal</keyword>
<dbReference type="GO" id="GO:0005524">
    <property type="term" value="F:ATP binding"/>
    <property type="evidence" value="ECO:0007669"/>
    <property type="project" value="UniProtKB-UniRule"/>
</dbReference>
<evidence type="ECO:0000256" key="2">
    <source>
        <dbReference type="ARBA" id="ARBA00022527"/>
    </source>
</evidence>
<dbReference type="InterPro" id="IPR000719">
    <property type="entry name" value="Prot_kinase_dom"/>
</dbReference>
<keyword evidence="11" id="KW-0325">Glycoprotein</keyword>
<evidence type="ECO:0000259" key="14">
    <source>
        <dbReference type="PROSITE" id="PS50011"/>
    </source>
</evidence>
<keyword evidence="7" id="KW-0418">Kinase</keyword>
<dbReference type="Pfam" id="PF14380">
    <property type="entry name" value="WAK_assoc"/>
    <property type="match status" value="1"/>
</dbReference>
<evidence type="ECO:0000256" key="3">
    <source>
        <dbReference type="ARBA" id="ARBA00022679"/>
    </source>
</evidence>
<feature type="domain" description="Protein kinase" evidence="14">
    <location>
        <begin position="269"/>
        <end position="544"/>
    </location>
</feature>
<feature type="transmembrane region" description="Helical" evidence="13">
    <location>
        <begin position="195"/>
        <end position="219"/>
    </location>
</feature>
<keyword evidence="3" id="KW-0808">Transferase</keyword>
<organism evidence="15 16">
    <name type="scientific">Buddleja alternifolia</name>
    <dbReference type="NCBI Taxonomy" id="168488"/>
    <lineage>
        <taxon>Eukaryota</taxon>
        <taxon>Viridiplantae</taxon>
        <taxon>Streptophyta</taxon>
        <taxon>Embryophyta</taxon>
        <taxon>Tracheophyta</taxon>
        <taxon>Spermatophyta</taxon>
        <taxon>Magnoliopsida</taxon>
        <taxon>eudicotyledons</taxon>
        <taxon>Gunneridae</taxon>
        <taxon>Pentapetalae</taxon>
        <taxon>asterids</taxon>
        <taxon>lamiids</taxon>
        <taxon>Lamiales</taxon>
        <taxon>Scrophulariaceae</taxon>
        <taxon>Buddlejeae</taxon>
        <taxon>Buddleja</taxon>
    </lineage>
</organism>
<keyword evidence="4 13" id="KW-0812">Transmembrane</keyword>
<reference evidence="15" key="1">
    <citation type="submission" date="2019-10" db="EMBL/GenBank/DDBJ databases">
        <authorList>
            <person name="Zhang R."/>
            <person name="Pan Y."/>
            <person name="Wang J."/>
            <person name="Ma R."/>
            <person name="Yu S."/>
        </authorList>
    </citation>
    <scope>NUCLEOTIDE SEQUENCE</scope>
    <source>
        <strain evidence="15">LA-IB0</strain>
        <tissue evidence="15">Leaf</tissue>
    </source>
</reference>
<keyword evidence="16" id="KW-1185">Reference proteome</keyword>
<dbReference type="InterPro" id="IPR011009">
    <property type="entry name" value="Kinase-like_dom_sf"/>
</dbReference>
<evidence type="ECO:0000256" key="7">
    <source>
        <dbReference type="ARBA" id="ARBA00022777"/>
    </source>
</evidence>
<evidence type="ECO:0000256" key="1">
    <source>
        <dbReference type="ARBA" id="ARBA00004167"/>
    </source>
</evidence>
<keyword evidence="10 13" id="KW-0472">Membrane</keyword>
<dbReference type="GO" id="GO:0004674">
    <property type="term" value="F:protein serine/threonine kinase activity"/>
    <property type="evidence" value="ECO:0007669"/>
    <property type="project" value="UniProtKB-KW"/>
</dbReference>
<evidence type="ECO:0000256" key="4">
    <source>
        <dbReference type="ARBA" id="ARBA00022692"/>
    </source>
</evidence>
<dbReference type="Gene3D" id="3.30.200.20">
    <property type="entry name" value="Phosphorylase Kinase, domain 1"/>
    <property type="match status" value="1"/>
</dbReference>
<evidence type="ECO:0000256" key="13">
    <source>
        <dbReference type="SAM" id="Phobius"/>
    </source>
</evidence>
<comment type="caution">
    <text evidence="15">The sequence shown here is derived from an EMBL/GenBank/DDBJ whole genome shotgun (WGS) entry which is preliminary data.</text>
</comment>
<dbReference type="SMART" id="SM00220">
    <property type="entry name" value="S_TKc"/>
    <property type="match status" value="1"/>
</dbReference>
<dbReference type="SUPFAM" id="SSF56112">
    <property type="entry name" value="Protein kinase-like (PK-like)"/>
    <property type="match status" value="1"/>
</dbReference>
<evidence type="ECO:0000256" key="8">
    <source>
        <dbReference type="ARBA" id="ARBA00022840"/>
    </source>
</evidence>
<dbReference type="Pfam" id="PF00069">
    <property type="entry name" value="Pkinase"/>
    <property type="match status" value="1"/>
</dbReference>
<dbReference type="PROSITE" id="PS50011">
    <property type="entry name" value="PROTEIN_KINASE_DOM"/>
    <property type="match status" value="1"/>
</dbReference>
<protein>
    <recommendedName>
        <fullName evidence="14">Protein kinase domain-containing protein</fullName>
    </recommendedName>
</protein>
<dbReference type="InterPro" id="IPR008271">
    <property type="entry name" value="Ser/Thr_kinase_AS"/>
</dbReference>
<name>A0AAV6WE37_9LAMI</name>
<proteinExistence type="predicted"/>
<dbReference type="EMBL" id="WHWC01000017">
    <property type="protein sequence ID" value="KAG8366642.1"/>
    <property type="molecule type" value="Genomic_DNA"/>
</dbReference>
<keyword evidence="2" id="KW-0723">Serine/threonine-protein kinase</keyword>
<evidence type="ECO:0000313" key="15">
    <source>
        <dbReference type="EMBL" id="KAG8366642.1"/>
    </source>
</evidence>
<keyword evidence="8 12" id="KW-0067">ATP-binding</keyword>
<dbReference type="GO" id="GO:0005886">
    <property type="term" value="C:plasma membrane"/>
    <property type="evidence" value="ECO:0007669"/>
    <property type="project" value="UniProtKB-ARBA"/>
</dbReference>
<evidence type="ECO:0000256" key="11">
    <source>
        <dbReference type="ARBA" id="ARBA00023180"/>
    </source>
</evidence>
<evidence type="ECO:0000256" key="9">
    <source>
        <dbReference type="ARBA" id="ARBA00022989"/>
    </source>
</evidence>
<dbReference type="PANTHER" id="PTHR46008">
    <property type="entry name" value="LEAF RUST 10 DISEASE-RESISTANCE LOCUS RECEPTOR-LIKE PROTEIN KINASE-LIKE 1.4"/>
    <property type="match status" value="1"/>
</dbReference>
<dbReference type="PROSITE" id="PS00107">
    <property type="entry name" value="PROTEIN_KINASE_ATP"/>
    <property type="match status" value="1"/>
</dbReference>
<dbReference type="Proteomes" id="UP000826271">
    <property type="component" value="Unassembled WGS sequence"/>
</dbReference>
<dbReference type="InterPro" id="IPR017441">
    <property type="entry name" value="Protein_kinase_ATP_BS"/>
</dbReference>
<dbReference type="PROSITE" id="PS00108">
    <property type="entry name" value="PROTEIN_KINASE_ST"/>
    <property type="match status" value="1"/>
</dbReference>
<evidence type="ECO:0000256" key="6">
    <source>
        <dbReference type="ARBA" id="ARBA00022741"/>
    </source>
</evidence>
<keyword evidence="6 12" id="KW-0547">Nucleotide-binding</keyword>
<gene>
    <name evidence="15" type="ORF">BUALT_Bualt17G0100900</name>
</gene>
<dbReference type="FunFam" id="1.10.510.10:FF:000161">
    <property type="entry name" value="Wall-associated receptor kinase-like 20"/>
    <property type="match status" value="1"/>
</dbReference>
<evidence type="ECO:0000256" key="10">
    <source>
        <dbReference type="ARBA" id="ARBA00023136"/>
    </source>
</evidence>
<feature type="binding site" evidence="12">
    <location>
        <position position="297"/>
    </location>
    <ligand>
        <name>ATP</name>
        <dbReference type="ChEBI" id="CHEBI:30616"/>
    </ligand>
</feature>
<dbReference type="PANTHER" id="PTHR46008:SF2">
    <property type="entry name" value="LEAF RUST 10 DISEASE-RESISTANCE LOCUS RECEPTOR-LIKE PROTEIN KINASE-LIKE 1.4"/>
    <property type="match status" value="1"/>
</dbReference>
<sequence>MVYNCDSGIPLQIQFDVRGYRYEILHGLPTNRFILRDDVLQRQLSDRSCFSFEDLSLPKSPFASFAISPNLTLFTCANRSYSERIQGYFGNYSSQICDSFTVYYRNSETAAAGGSIPPECSVIDVPLKSTAVPIEVPLNSTAVSDGQLFNLLSSDFTVEWTVSEDCSQCHERGGQCRTNNMHQFRCKREKSKLKLILATSISGGAFLLLLCTFVSYIIWRRKKRINEVYLLSRSISFDPSSNSDIDGRSFYFGIPIFSYTELEKATNNFDSSKELGDGGFGTVYYGKIKDGREVAIKRLYEHNYKQVEQFMNEIKILTGLRHRNLVSLYGCTSRRSQELLLVYEYISNGTVADHLHGEQAKEAPLTWANRMSIAIETANALAYLHKSDIIHRDIKTNNILLDNNFCVKVADFGLSRLFPNDVTHISTAPQGTPGYVDPEYHQCYQLTDRSDVYSFGVVLIELISSMPAVDITRHRHEINLANLALNRIQMCAFDELIDSSLGYKSDAEVRRMTTSVAELAFRCLQLEKDLRPSMDEVLDFLINIQSGEDGECYGEINRAGPGKKIPSSPESDDAVLLKNKNFQSSPTAVTDVWVSSGSTTTSSIG</sequence>
<evidence type="ECO:0000256" key="12">
    <source>
        <dbReference type="PROSITE-ProRule" id="PRU10141"/>
    </source>
</evidence>